<proteinExistence type="inferred from homology"/>
<comment type="caution">
    <text evidence="12">The sequence shown here is derived from an EMBL/GenBank/DDBJ whole genome shotgun (WGS) entry which is preliminary data.</text>
</comment>
<evidence type="ECO:0000256" key="9">
    <source>
        <dbReference type="RuleBase" id="RU365093"/>
    </source>
</evidence>
<dbReference type="EMBL" id="VZOL01000031">
    <property type="protein sequence ID" value="KAB0685290.1"/>
    <property type="molecule type" value="Genomic_DNA"/>
</dbReference>
<feature type="domain" description="CyaD-like alpha-helical hairpin" evidence="10">
    <location>
        <begin position="128"/>
        <end position="323"/>
    </location>
</feature>
<dbReference type="Gene3D" id="2.40.50.100">
    <property type="match status" value="1"/>
</dbReference>
<keyword evidence="5 9" id="KW-0997">Cell inner membrane</keyword>
<name>A0A6L3NLG6_9BURK</name>
<evidence type="ECO:0000256" key="1">
    <source>
        <dbReference type="ARBA" id="ARBA00004377"/>
    </source>
</evidence>
<comment type="subcellular location">
    <subcellularLocation>
        <location evidence="1 9">Cell inner membrane</location>
        <topology evidence="1 9">Single-pass membrane protein</topology>
    </subcellularLocation>
</comment>
<dbReference type="InterPro" id="IPR010129">
    <property type="entry name" value="T1SS_HlyD"/>
</dbReference>
<evidence type="ECO:0000256" key="4">
    <source>
        <dbReference type="ARBA" id="ARBA00022475"/>
    </source>
</evidence>
<keyword evidence="8 9" id="KW-0472">Membrane</keyword>
<comment type="similarity">
    <text evidence="2 9">Belongs to the membrane fusion protein (MFP) (TC 8.A.1) family.</text>
</comment>
<keyword evidence="6 9" id="KW-0812">Transmembrane</keyword>
<sequence>MTMKIQALGDLLRRYRSVFGAAWAVRAQMDGEHRSKQELAFLPASLELIETPCHPAPRWTLRIIMVLALLALLIAIFGRLDIVVSAKGKLIPGERVKIIQPAVTGVVRRIFVNDGERVNAGQPLIVLDATQAAADADKARSSRVDAALSRARAQALLGALTSGRSPVLYAVPDVPLDQQQQAQRFADGIYLEYRNKLEGAEAEQLKRVAELATTRREIDKLRATAPLARDEANAYRSLAGDRYVAQYDYLRKEQTAIEQEHDLAAQQSHAREIAAAIAEQRAMVGQITAQFKREQLDALDKANQQFAQSSDEETKAVTRQKLLTLTAPVAGTVQQLSAHTLGGVVTAAQAVMEIVPDDAVEVEAYVENKDVGFVDAGQDVTVKVEAFPYTRYGYVKGTIESVSNDAVQDRKRGLTFMARVKLEHSRMRIENKWIDLTPGMEVTAEVKTGRRSVAGYFLDPLIRTASESLHER</sequence>
<dbReference type="InterPro" id="IPR058982">
    <property type="entry name" value="Beta-barrel_AprE"/>
</dbReference>
<evidence type="ECO:0000259" key="11">
    <source>
        <dbReference type="Pfam" id="PF26002"/>
    </source>
</evidence>
<dbReference type="NCBIfam" id="TIGR01843">
    <property type="entry name" value="type_I_hlyD"/>
    <property type="match status" value="1"/>
</dbReference>
<dbReference type="Pfam" id="PF25988">
    <property type="entry name" value="HH_CyaD"/>
    <property type="match status" value="1"/>
</dbReference>
<dbReference type="AlphaFoldDB" id="A0A6L3NLG6"/>
<keyword evidence="7 9" id="KW-1133">Transmembrane helix</keyword>
<dbReference type="PANTHER" id="PTHR30386:SF26">
    <property type="entry name" value="TRANSPORT PROTEIN COMB"/>
    <property type="match status" value="1"/>
</dbReference>
<dbReference type="InterPro" id="IPR059040">
    <property type="entry name" value="HH_CyaD-like"/>
</dbReference>
<dbReference type="Pfam" id="PF26002">
    <property type="entry name" value="Beta-barrel_AprE"/>
    <property type="match status" value="1"/>
</dbReference>
<accession>A0A6L3NLG6</accession>
<dbReference type="GO" id="GO:0015031">
    <property type="term" value="P:protein transport"/>
    <property type="evidence" value="ECO:0007669"/>
    <property type="project" value="InterPro"/>
</dbReference>
<evidence type="ECO:0000256" key="5">
    <source>
        <dbReference type="ARBA" id="ARBA00022519"/>
    </source>
</evidence>
<organism evidence="12 13">
    <name type="scientific">Burkholderia territorii</name>
    <dbReference type="NCBI Taxonomy" id="1503055"/>
    <lineage>
        <taxon>Bacteria</taxon>
        <taxon>Pseudomonadati</taxon>
        <taxon>Pseudomonadota</taxon>
        <taxon>Betaproteobacteria</taxon>
        <taxon>Burkholderiales</taxon>
        <taxon>Burkholderiaceae</taxon>
        <taxon>Burkholderia</taxon>
        <taxon>Burkholderia cepacia complex</taxon>
    </lineage>
</organism>
<keyword evidence="3 9" id="KW-0813">Transport</keyword>
<dbReference type="InterPro" id="IPR050739">
    <property type="entry name" value="MFP"/>
</dbReference>
<evidence type="ECO:0000256" key="7">
    <source>
        <dbReference type="ARBA" id="ARBA00022989"/>
    </source>
</evidence>
<dbReference type="Proteomes" id="UP000473571">
    <property type="component" value="Unassembled WGS sequence"/>
</dbReference>
<dbReference type="PRINTS" id="PR01490">
    <property type="entry name" value="RTXTOXIND"/>
</dbReference>
<gene>
    <name evidence="12" type="ORF">F7R13_05135</name>
</gene>
<evidence type="ECO:0000259" key="10">
    <source>
        <dbReference type="Pfam" id="PF25988"/>
    </source>
</evidence>
<evidence type="ECO:0000313" key="13">
    <source>
        <dbReference type="Proteomes" id="UP000473571"/>
    </source>
</evidence>
<feature type="transmembrane region" description="Helical" evidence="9">
    <location>
        <begin position="59"/>
        <end position="80"/>
    </location>
</feature>
<dbReference type="PANTHER" id="PTHR30386">
    <property type="entry name" value="MEMBRANE FUSION SUBUNIT OF EMRAB-TOLC MULTIDRUG EFFLUX PUMP"/>
    <property type="match status" value="1"/>
</dbReference>
<evidence type="ECO:0000256" key="6">
    <source>
        <dbReference type="ARBA" id="ARBA00022692"/>
    </source>
</evidence>
<evidence type="ECO:0000256" key="3">
    <source>
        <dbReference type="ARBA" id="ARBA00022448"/>
    </source>
</evidence>
<evidence type="ECO:0000256" key="8">
    <source>
        <dbReference type="ARBA" id="ARBA00023136"/>
    </source>
</evidence>
<reference evidence="12 13" key="1">
    <citation type="submission" date="2019-09" db="EMBL/GenBank/DDBJ databases">
        <title>Draft genome sequences of 48 bacterial type strains from the CCUG.</title>
        <authorList>
            <person name="Tunovic T."/>
            <person name="Pineiro-Iglesias B."/>
            <person name="Unosson C."/>
            <person name="Inganas E."/>
            <person name="Ohlen M."/>
            <person name="Cardew S."/>
            <person name="Jensie-Markopoulos S."/>
            <person name="Salva-Serra F."/>
            <person name="Jaen-Luchoro D."/>
            <person name="Karlsson R."/>
            <person name="Svensson-Stadler L."/>
            <person name="Chun J."/>
            <person name="Moore E."/>
        </authorList>
    </citation>
    <scope>NUCLEOTIDE SEQUENCE [LARGE SCALE GENOMIC DNA]</scope>
    <source>
        <strain evidence="12 13">CCUG 65687</strain>
    </source>
</reference>
<dbReference type="SUPFAM" id="SSF111369">
    <property type="entry name" value="HlyD-like secretion proteins"/>
    <property type="match status" value="1"/>
</dbReference>
<dbReference type="Gene3D" id="2.40.30.170">
    <property type="match status" value="1"/>
</dbReference>
<keyword evidence="4 9" id="KW-1003">Cell membrane</keyword>
<feature type="domain" description="AprE-like beta-barrel" evidence="11">
    <location>
        <begin position="362"/>
        <end position="449"/>
    </location>
</feature>
<protein>
    <recommendedName>
        <fullName evidence="9">Membrane fusion protein (MFP) family protein</fullName>
    </recommendedName>
</protein>
<dbReference type="GO" id="GO:0005886">
    <property type="term" value="C:plasma membrane"/>
    <property type="evidence" value="ECO:0007669"/>
    <property type="project" value="UniProtKB-SubCell"/>
</dbReference>
<evidence type="ECO:0000313" key="12">
    <source>
        <dbReference type="EMBL" id="KAB0685290.1"/>
    </source>
</evidence>
<evidence type="ECO:0000256" key="2">
    <source>
        <dbReference type="ARBA" id="ARBA00009477"/>
    </source>
</evidence>